<feature type="transmembrane region" description="Helical" evidence="8">
    <location>
        <begin position="466"/>
        <end position="485"/>
    </location>
</feature>
<evidence type="ECO:0000313" key="13">
    <source>
        <dbReference type="Proteomes" id="UP001229025"/>
    </source>
</evidence>
<feature type="transmembrane region" description="Helical" evidence="8">
    <location>
        <begin position="61"/>
        <end position="81"/>
    </location>
</feature>
<organism evidence="11 12">
    <name type="scientific">Cobetia amphilecti</name>
    <dbReference type="NCBI Taxonomy" id="1055104"/>
    <lineage>
        <taxon>Bacteria</taxon>
        <taxon>Pseudomonadati</taxon>
        <taxon>Pseudomonadota</taxon>
        <taxon>Gammaproteobacteria</taxon>
        <taxon>Oceanospirillales</taxon>
        <taxon>Halomonadaceae</taxon>
        <taxon>Cobetia</taxon>
    </lineage>
</organism>
<dbReference type="Proteomes" id="UP001170481">
    <property type="component" value="Unassembled WGS sequence"/>
</dbReference>
<dbReference type="PANTHER" id="PTHR30330">
    <property type="entry name" value="AGSS FAMILY TRANSPORTER, SODIUM-ALANINE"/>
    <property type="match status" value="1"/>
</dbReference>
<evidence type="ECO:0000256" key="4">
    <source>
        <dbReference type="ARBA" id="ARBA00022475"/>
    </source>
</evidence>
<keyword evidence="5 8" id="KW-0812">Transmembrane</keyword>
<dbReference type="RefSeq" id="WP_054557282.1">
    <property type="nucleotide sequence ID" value="NZ_CP084115.1"/>
</dbReference>
<feature type="transmembrane region" description="Helical" evidence="8">
    <location>
        <begin position="357"/>
        <end position="378"/>
    </location>
</feature>
<dbReference type="Gene3D" id="1.20.1740.10">
    <property type="entry name" value="Amino acid/polyamine transporter I"/>
    <property type="match status" value="1"/>
</dbReference>
<evidence type="ECO:0000256" key="2">
    <source>
        <dbReference type="ARBA" id="ARBA00009261"/>
    </source>
</evidence>
<protein>
    <submittedName>
        <fullName evidence="11">Alanine/glycine:cation symporter family protein</fullName>
    </submittedName>
</protein>
<reference evidence="13" key="3">
    <citation type="submission" date="2023-07" db="EMBL/GenBank/DDBJ databases">
        <title>Genome-based characterization of strain KMM 296 and proposal for reclassification of Cobetia litoralis and Cobetia pacifica, and emended description of the species Cobetia amphilecti and Cobetia marina.</title>
        <authorList>
            <person name="Balabanova L."/>
            <person name="Nedashkovskaya O."/>
        </authorList>
    </citation>
    <scope>NUCLEOTIDE SEQUENCE [LARGE SCALE GENOMIC DNA]</scope>
    <source>
        <strain evidence="13">NRIC 0815</strain>
    </source>
</reference>
<evidence type="ECO:0000313" key="11">
    <source>
        <dbReference type="EMBL" id="MDO6673595.1"/>
    </source>
</evidence>
<evidence type="ECO:0000256" key="6">
    <source>
        <dbReference type="ARBA" id="ARBA00022989"/>
    </source>
</evidence>
<keyword evidence="4" id="KW-1003">Cell membrane</keyword>
<gene>
    <name evidence="11" type="ORF">Q4535_15930</name>
    <name evidence="10" type="ORF">QLT01_16310</name>
</gene>
<evidence type="ECO:0000256" key="1">
    <source>
        <dbReference type="ARBA" id="ARBA00004651"/>
    </source>
</evidence>
<feature type="transmembrane region" description="Helical" evidence="8">
    <location>
        <begin position="442"/>
        <end position="460"/>
    </location>
</feature>
<evidence type="ECO:0000256" key="8">
    <source>
        <dbReference type="RuleBase" id="RU363064"/>
    </source>
</evidence>
<dbReference type="Pfam" id="PF01235">
    <property type="entry name" value="Na_Ala_symp"/>
    <property type="match status" value="1"/>
</dbReference>
<sequence>MSRFRSLAPWAAAMAALMAASSARAEGMDQAISDIVGPIVNPIVSTIFYSVPVAGTQFPLIVGWLIIAAVIFTLYFGFVQFRLFGHAIRLVKGDYTDPKDEGEVSHFQALATALSGTVGLGNIAGVAVAVSLGGPGATFWMILAGLLGMASKFCECTLGVKYRNVNADGSISGGPMYYLSKGFAENGKAGLGKILAIFFAICAIGGSIGGGNMFQANQSYQQAVNVTGGDASFLVGYGWLFGLVMAAIVGMVIIGGIKSIARVTEKLVPMMAVIYVIAALIILGFNFSAIPAAFGAIIEGAFAPVAVGGGIVGVLIQGFKRAAFSNEAGIGSAAIAHSAVKTSQPATEGIVALLEPFIDTVVICTMTALVIVITGAYQVEGLGGVQLTSYAFETAFPWFPYVLALAVLMFAFSTMLSWSYYGLKAWTYLFGESKGSEIVYKLIFLAFVVIGSSMSLGPVIDFSDAMIFAMSIANIIGLYYLMPVVKRELAQYMAKLKSGEIAPVDKEAKRQNA</sequence>
<dbReference type="InterPro" id="IPR001463">
    <property type="entry name" value="Na/Ala_symport"/>
</dbReference>
<keyword evidence="13" id="KW-1185">Reference proteome</keyword>
<dbReference type="PRINTS" id="PR00175">
    <property type="entry name" value="NAALASMPORT"/>
</dbReference>
<feature type="chain" id="PRO_5043045992" evidence="9">
    <location>
        <begin position="26"/>
        <end position="513"/>
    </location>
</feature>
<proteinExistence type="inferred from homology"/>
<feature type="signal peptide" evidence="9">
    <location>
        <begin position="1"/>
        <end position="25"/>
    </location>
</feature>
<keyword evidence="9" id="KW-0732">Signal</keyword>
<feature type="transmembrane region" description="Helical" evidence="8">
    <location>
        <begin position="398"/>
        <end position="421"/>
    </location>
</feature>
<dbReference type="NCBIfam" id="TIGR00835">
    <property type="entry name" value="agcS"/>
    <property type="match status" value="1"/>
</dbReference>
<dbReference type="PANTHER" id="PTHR30330:SF3">
    <property type="entry name" value="TRANSCRIPTIONAL REGULATOR, LRP FAMILY"/>
    <property type="match status" value="1"/>
</dbReference>
<keyword evidence="8" id="KW-0769">Symport</keyword>
<comment type="similarity">
    <text evidence="2 8">Belongs to the alanine or glycine:cation symporter (AGCS) (TC 2.A.25) family.</text>
</comment>
<feature type="transmembrane region" description="Helical" evidence="8">
    <location>
        <begin position="35"/>
        <end position="54"/>
    </location>
</feature>
<accession>A0AAP4WWZ5</accession>
<feature type="transmembrane region" description="Helical" evidence="8">
    <location>
        <begin position="293"/>
        <end position="316"/>
    </location>
</feature>
<dbReference type="GO" id="GO:0005283">
    <property type="term" value="F:amino acid:sodium symporter activity"/>
    <property type="evidence" value="ECO:0007669"/>
    <property type="project" value="InterPro"/>
</dbReference>
<feature type="transmembrane region" description="Helical" evidence="8">
    <location>
        <begin position="123"/>
        <end position="143"/>
    </location>
</feature>
<dbReference type="EMBL" id="JASCSA010000019">
    <property type="protein sequence ID" value="MDI5885910.1"/>
    <property type="molecule type" value="Genomic_DNA"/>
</dbReference>
<keyword evidence="8" id="KW-0997">Cell inner membrane</keyword>
<feature type="transmembrane region" description="Helical" evidence="8">
    <location>
        <begin position="267"/>
        <end position="287"/>
    </location>
</feature>
<evidence type="ECO:0000313" key="12">
    <source>
        <dbReference type="Proteomes" id="UP001170481"/>
    </source>
</evidence>
<dbReference type="GeneID" id="97324378"/>
<name>A0AAP4WWZ5_9GAMM</name>
<evidence type="ECO:0000256" key="3">
    <source>
        <dbReference type="ARBA" id="ARBA00022448"/>
    </source>
</evidence>
<feature type="transmembrane region" description="Helical" evidence="8">
    <location>
        <begin position="234"/>
        <end position="255"/>
    </location>
</feature>
<feature type="transmembrane region" description="Helical" evidence="8">
    <location>
        <begin position="194"/>
        <end position="214"/>
    </location>
</feature>
<dbReference type="Proteomes" id="UP001229025">
    <property type="component" value="Unassembled WGS sequence"/>
</dbReference>
<keyword evidence="3 8" id="KW-0813">Transport</keyword>
<reference evidence="11" key="2">
    <citation type="submission" date="2023-07" db="EMBL/GenBank/DDBJ databases">
        <title>Genome content predicts the carbon catabolic preferences of heterotrophic bacteria.</title>
        <authorList>
            <person name="Gralka M."/>
        </authorList>
    </citation>
    <scope>NUCLEOTIDE SEQUENCE</scope>
    <source>
        <strain evidence="11">C2R13</strain>
    </source>
</reference>
<evidence type="ECO:0000313" key="10">
    <source>
        <dbReference type="EMBL" id="MDI5885910.1"/>
    </source>
</evidence>
<reference evidence="10" key="4">
    <citation type="submission" date="2024-05" db="EMBL/GenBank/DDBJ databases">
        <title>Genome-based characterization of strain KMM 296 and proposal for reclassification of Cobetia litoralis and Cobetia pacifica, and emended description of the species Cobetia amphilecti and Cobetia marina.</title>
        <authorList>
            <person name="Balabanova L."/>
            <person name="Nedashkovskaya O."/>
        </authorList>
    </citation>
    <scope>NUCLEOTIDE SEQUENCE</scope>
    <source>
        <strain evidence="10">NRIC 0815</strain>
    </source>
</reference>
<dbReference type="EMBL" id="JAUORK010000028">
    <property type="protein sequence ID" value="MDO6673595.1"/>
    <property type="molecule type" value="Genomic_DNA"/>
</dbReference>
<dbReference type="GO" id="GO:0005886">
    <property type="term" value="C:plasma membrane"/>
    <property type="evidence" value="ECO:0007669"/>
    <property type="project" value="UniProtKB-SubCell"/>
</dbReference>
<keyword evidence="6 8" id="KW-1133">Transmembrane helix</keyword>
<comment type="caution">
    <text evidence="11">The sequence shown here is derived from an EMBL/GenBank/DDBJ whole genome shotgun (WGS) entry which is preliminary data.</text>
</comment>
<evidence type="ECO:0000256" key="9">
    <source>
        <dbReference type="SAM" id="SignalP"/>
    </source>
</evidence>
<comment type="subcellular location">
    <subcellularLocation>
        <location evidence="8">Cell inner membrane</location>
        <topology evidence="8">Multi-pass membrane protein</topology>
    </subcellularLocation>
    <subcellularLocation>
        <location evidence="1">Cell membrane</location>
        <topology evidence="1">Multi-pass membrane protein</topology>
    </subcellularLocation>
</comment>
<evidence type="ECO:0000256" key="7">
    <source>
        <dbReference type="ARBA" id="ARBA00023136"/>
    </source>
</evidence>
<keyword evidence="7 8" id="KW-0472">Membrane</keyword>
<reference evidence="10" key="1">
    <citation type="submission" date="2023-04" db="EMBL/GenBank/DDBJ databases">
        <authorList>
            <person name="Otstavnykh N."/>
            <person name="Seitkalieva A."/>
            <person name="Bystritskaya E."/>
        </authorList>
    </citation>
    <scope>NUCLEOTIDE SEQUENCE</scope>
    <source>
        <strain evidence="10">NRIC 0815</strain>
    </source>
</reference>
<dbReference type="AlphaFoldDB" id="A0AAP4WWZ5"/>
<evidence type="ECO:0000256" key="5">
    <source>
        <dbReference type="ARBA" id="ARBA00022692"/>
    </source>
</evidence>